<reference evidence="1 2" key="1">
    <citation type="journal article" date="2016" name="Sci. Rep.">
        <title>The Dendrobium catenatum Lindl. genome sequence provides insights into polysaccharide synthase, floral development and adaptive evolution.</title>
        <authorList>
            <person name="Zhang G.Q."/>
            <person name="Xu Q."/>
            <person name="Bian C."/>
            <person name="Tsai W.C."/>
            <person name="Yeh C.M."/>
            <person name="Liu K.W."/>
            <person name="Yoshida K."/>
            <person name="Zhang L.S."/>
            <person name="Chang S.B."/>
            <person name="Chen F."/>
            <person name="Shi Y."/>
            <person name="Su Y.Y."/>
            <person name="Zhang Y.Q."/>
            <person name="Chen L.J."/>
            <person name="Yin Y."/>
            <person name="Lin M."/>
            <person name="Huang H."/>
            <person name="Deng H."/>
            <person name="Wang Z.W."/>
            <person name="Zhu S.L."/>
            <person name="Zhao X."/>
            <person name="Deng C."/>
            <person name="Niu S.C."/>
            <person name="Huang J."/>
            <person name="Wang M."/>
            <person name="Liu G.H."/>
            <person name="Yang H.J."/>
            <person name="Xiao X.J."/>
            <person name="Hsiao Y.Y."/>
            <person name="Wu W.L."/>
            <person name="Chen Y.Y."/>
            <person name="Mitsuda N."/>
            <person name="Ohme-Takagi M."/>
            <person name="Luo Y.B."/>
            <person name="Van de Peer Y."/>
            <person name="Liu Z.J."/>
        </authorList>
    </citation>
    <scope>NUCLEOTIDE SEQUENCE [LARGE SCALE GENOMIC DNA]</scope>
    <source>
        <tissue evidence="1">The whole plant</tissue>
    </source>
</reference>
<dbReference type="EMBL" id="KZ503269">
    <property type="protein sequence ID" value="PKU66444.1"/>
    <property type="molecule type" value="Genomic_DNA"/>
</dbReference>
<evidence type="ECO:0000313" key="2">
    <source>
        <dbReference type="Proteomes" id="UP000233837"/>
    </source>
</evidence>
<protein>
    <submittedName>
        <fullName evidence="1">Uncharacterized protein</fullName>
    </submittedName>
</protein>
<name>A0A2I0VSQ6_9ASPA</name>
<dbReference type="Proteomes" id="UP000233837">
    <property type="component" value="Unassembled WGS sequence"/>
</dbReference>
<accession>A0A2I0VSQ6</accession>
<dbReference type="AlphaFoldDB" id="A0A2I0VSQ6"/>
<evidence type="ECO:0000313" key="1">
    <source>
        <dbReference type="EMBL" id="PKU66444.1"/>
    </source>
</evidence>
<reference evidence="1 2" key="2">
    <citation type="journal article" date="2017" name="Nature">
        <title>The Apostasia genome and the evolution of orchids.</title>
        <authorList>
            <person name="Zhang G.Q."/>
            <person name="Liu K.W."/>
            <person name="Li Z."/>
            <person name="Lohaus R."/>
            <person name="Hsiao Y.Y."/>
            <person name="Niu S.C."/>
            <person name="Wang J.Y."/>
            <person name="Lin Y.C."/>
            <person name="Xu Q."/>
            <person name="Chen L.J."/>
            <person name="Yoshida K."/>
            <person name="Fujiwara S."/>
            <person name="Wang Z.W."/>
            <person name="Zhang Y.Q."/>
            <person name="Mitsuda N."/>
            <person name="Wang M."/>
            <person name="Liu G.H."/>
            <person name="Pecoraro L."/>
            <person name="Huang H.X."/>
            <person name="Xiao X.J."/>
            <person name="Lin M."/>
            <person name="Wu X.Y."/>
            <person name="Wu W.L."/>
            <person name="Chen Y.Y."/>
            <person name="Chang S.B."/>
            <person name="Sakamoto S."/>
            <person name="Ohme-Takagi M."/>
            <person name="Yagi M."/>
            <person name="Zeng S.J."/>
            <person name="Shen C.Y."/>
            <person name="Yeh C.M."/>
            <person name="Luo Y.B."/>
            <person name="Tsai W.C."/>
            <person name="Van de Peer Y."/>
            <person name="Liu Z.J."/>
        </authorList>
    </citation>
    <scope>NUCLEOTIDE SEQUENCE [LARGE SCALE GENOMIC DNA]</scope>
    <source>
        <tissue evidence="1">The whole plant</tissue>
    </source>
</reference>
<sequence length="80" mass="9230">MEDNTMILTTLNAAWASKGTIVDLFLPKSPAWRKQAMTKNKNSLQLPFEKFFRLKPKRHILSSFFWNYIGNCHTNGAANK</sequence>
<organism evidence="1 2">
    <name type="scientific">Dendrobium catenatum</name>
    <dbReference type="NCBI Taxonomy" id="906689"/>
    <lineage>
        <taxon>Eukaryota</taxon>
        <taxon>Viridiplantae</taxon>
        <taxon>Streptophyta</taxon>
        <taxon>Embryophyta</taxon>
        <taxon>Tracheophyta</taxon>
        <taxon>Spermatophyta</taxon>
        <taxon>Magnoliopsida</taxon>
        <taxon>Liliopsida</taxon>
        <taxon>Asparagales</taxon>
        <taxon>Orchidaceae</taxon>
        <taxon>Epidendroideae</taxon>
        <taxon>Malaxideae</taxon>
        <taxon>Dendrobiinae</taxon>
        <taxon>Dendrobium</taxon>
    </lineage>
</organism>
<keyword evidence="2" id="KW-1185">Reference proteome</keyword>
<gene>
    <name evidence="1" type="ORF">MA16_Dca018146</name>
</gene>
<proteinExistence type="predicted"/>